<reference evidence="1" key="1">
    <citation type="journal article" date="2020" name="Nature">
        <title>Giant virus diversity and host interactions through global metagenomics.</title>
        <authorList>
            <person name="Schulz F."/>
            <person name="Roux S."/>
            <person name="Paez-Espino D."/>
            <person name="Jungbluth S."/>
            <person name="Walsh D.A."/>
            <person name="Denef V.J."/>
            <person name="McMahon K.D."/>
            <person name="Konstantinidis K.T."/>
            <person name="Eloe-Fadrosh E.A."/>
            <person name="Kyrpides N.C."/>
            <person name="Woyke T."/>
        </authorList>
    </citation>
    <scope>NUCLEOTIDE SEQUENCE</scope>
    <source>
        <strain evidence="1">GVMAG-M-3300020192-26</strain>
    </source>
</reference>
<accession>A0A6C0CBH0</accession>
<protein>
    <submittedName>
        <fullName evidence="1">Uncharacterized protein</fullName>
    </submittedName>
</protein>
<dbReference type="AlphaFoldDB" id="A0A6C0CBH0"/>
<name>A0A6C0CBH0_9ZZZZ</name>
<proteinExistence type="predicted"/>
<organism evidence="1">
    <name type="scientific">viral metagenome</name>
    <dbReference type="NCBI Taxonomy" id="1070528"/>
    <lineage>
        <taxon>unclassified sequences</taxon>
        <taxon>metagenomes</taxon>
        <taxon>organismal metagenomes</taxon>
    </lineage>
</organism>
<evidence type="ECO:0000313" key="1">
    <source>
        <dbReference type="EMBL" id="QHT01019.1"/>
    </source>
</evidence>
<sequence>MQFGEQAFNIHNYKLEDHPLFISVTKGNYQLVNLLTQKCDGVDNEYCDNTIVKTVHVMIHNFVRKLSDEDKKIYGFLIKKVSQRTLFYPILHKIIKKGKINIGEYYTVDEMMKYMNSEMLSFIISANNNHLYDQFHHHYLMTAPNSDLRLPSDHRIVGLCSQNGNLDLIKKIVQQKICFNITASNNRAFKIAYLSFRRNITAYYLSLPAINPYVKNMIRLLSCNMAEENKTPLPKELIIIIYSILVDELIKKLLS</sequence>
<dbReference type="EMBL" id="MN739362">
    <property type="protein sequence ID" value="QHT01019.1"/>
    <property type="molecule type" value="Genomic_DNA"/>
</dbReference>